<dbReference type="Proteomes" id="UP001214441">
    <property type="component" value="Unassembled WGS sequence"/>
</dbReference>
<dbReference type="Gene3D" id="1.10.340.30">
    <property type="entry name" value="Hypothetical protein, domain 2"/>
    <property type="match status" value="1"/>
</dbReference>
<sequence length="223" mass="23995">MSTGTPQTEGAAARQAEAAGAAGAPAATGEGALPGPDGYLRCPWGTTAEDYAVYHDTEWGREVHGDDALYERLCLEGFQSGLSWLTILRKREGFRAAFANFHIPSVARFTEADEQRLLADTGIVRNRAKISAALNNARVAATWEPGELDRLVWSYAPDHSGRAAPRVLSDVPATTPESMALAKDLKKRGFRFVGPTTAYALMQACGLVNDHLADCWCRDLGTA</sequence>
<reference evidence="2 3" key="1">
    <citation type="submission" date="2023-05" db="EMBL/GenBank/DDBJ databases">
        <title>Streptantibioticus silvisoli sp. nov., acidotolerant actinomycetes 1 from pine litter.</title>
        <authorList>
            <person name="Swiecimska M."/>
            <person name="Golinska P."/>
            <person name="Sangal V."/>
            <person name="Wachnowicz B."/>
            <person name="Goodfellow M."/>
        </authorList>
    </citation>
    <scope>NUCLEOTIDE SEQUENCE [LARGE SCALE GENOMIC DNA]</scope>
    <source>
        <strain evidence="2 3">DSM 42109</strain>
    </source>
</reference>
<evidence type="ECO:0000313" key="2">
    <source>
        <dbReference type="EMBL" id="MDJ1136693.1"/>
    </source>
</evidence>
<keyword evidence="2" id="KW-0326">Glycosidase</keyword>
<proteinExistence type="predicted"/>
<dbReference type="NCBIfam" id="TIGR00624">
    <property type="entry name" value="tag"/>
    <property type="match status" value="1"/>
</dbReference>
<evidence type="ECO:0000256" key="1">
    <source>
        <dbReference type="SAM" id="MobiDB-lite"/>
    </source>
</evidence>
<name>A0ABT7A7T3_9ACTN</name>
<evidence type="ECO:0000313" key="3">
    <source>
        <dbReference type="Proteomes" id="UP001214441"/>
    </source>
</evidence>
<dbReference type="RefSeq" id="WP_274040844.1">
    <property type="nucleotide sequence ID" value="NZ_JANCPR020000044.1"/>
</dbReference>
<dbReference type="InterPro" id="IPR004597">
    <property type="entry name" value="Tag"/>
</dbReference>
<dbReference type="InterPro" id="IPR052891">
    <property type="entry name" value="DNA-3mA_glycosylase"/>
</dbReference>
<dbReference type="EC" id="3.2.2.20" evidence="2"/>
<dbReference type="Pfam" id="PF03352">
    <property type="entry name" value="Adenine_glyco"/>
    <property type="match status" value="1"/>
</dbReference>
<comment type="caution">
    <text evidence="2">The sequence shown here is derived from an EMBL/GenBank/DDBJ whole genome shotgun (WGS) entry which is preliminary data.</text>
</comment>
<accession>A0ABT7A7T3</accession>
<dbReference type="PANTHER" id="PTHR30037">
    <property type="entry name" value="DNA-3-METHYLADENINE GLYCOSYLASE 1"/>
    <property type="match status" value="1"/>
</dbReference>
<dbReference type="InterPro" id="IPR011257">
    <property type="entry name" value="DNA_glycosylase"/>
</dbReference>
<feature type="region of interest" description="Disordered" evidence="1">
    <location>
        <begin position="1"/>
        <end position="32"/>
    </location>
</feature>
<dbReference type="PANTHER" id="PTHR30037:SF4">
    <property type="entry name" value="DNA-3-METHYLADENINE GLYCOSYLASE I"/>
    <property type="match status" value="1"/>
</dbReference>
<dbReference type="EMBL" id="JANCPR020000044">
    <property type="protein sequence ID" value="MDJ1136693.1"/>
    <property type="molecule type" value="Genomic_DNA"/>
</dbReference>
<feature type="compositionally biased region" description="Low complexity" evidence="1">
    <location>
        <begin position="9"/>
        <end position="32"/>
    </location>
</feature>
<dbReference type="SUPFAM" id="SSF48150">
    <property type="entry name" value="DNA-glycosylase"/>
    <property type="match status" value="1"/>
</dbReference>
<dbReference type="GO" id="GO:0008725">
    <property type="term" value="F:DNA-3-methyladenine glycosylase activity"/>
    <property type="evidence" value="ECO:0007669"/>
    <property type="project" value="UniProtKB-EC"/>
</dbReference>
<keyword evidence="3" id="KW-1185">Reference proteome</keyword>
<protein>
    <submittedName>
        <fullName evidence="2">DNA-3-methyladenine glycosylase I</fullName>
        <ecNumber evidence="2">3.2.2.20</ecNumber>
    </submittedName>
</protein>
<keyword evidence="2" id="KW-0378">Hydrolase</keyword>
<organism evidence="2 3">
    <name type="scientific">Streptomyces iconiensis</name>
    <dbReference type="NCBI Taxonomy" id="1384038"/>
    <lineage>
        <taxon>Bacteria</taxon>
        <taxon>Bacillati</taxon>
        <taxon>Actinomycetota</taxon>
        <taxon>Actinomycetes</taxon>
        <taxon>Kitasatosporales</taxon>
        <taxon>Streptomycetaceae</taxon>
        <taxon>Streptomyces</taxon>
    </lineage>
</organism>
<gene>
    <name evidence="2" type="ORF">NMN56_033050</name>
</gene>
<dbReference type="InterPro" id="IPR005019">
    <property type="entry name" value="Adenine_glyco"/>
</dbReference>